<dbReference type="Gene3D" id="2.30.110.10">
    <property type="entry name" value="Electron Transport, Fmn-binding Protein, Chain A"/>
    <property type="match status" value="1"/>
</dbReference>
<evidence type="ECO:0000313" key="2">
    <source>
        <dbReference type="Proteomes" id="UP000487117"/>
    </source>
</evidence>
<dbReference type="InterPro" id="IPR012349">
    <property type="entry name" value="Split_barrel_FMN-bd"/>
</dbReference>
<dbReference type="GO" id="GO:0008233">
    <property type="term" value="F:peptidase activity"/>
    <property type="evidence" value="ECO:0007669"/>
    <property type="project" value="UniProtKB-KW"/>
</dbReference>
<organism evidence="1 2">
    <name type="scientific">Stenotrophomonas maltophilia</name>
    <name type="common">Pseudomonas maltophilia</name>
    <name type="synonym">Xanthomonas maltophilia</name>
    <dbReference type="NCBI Taxonomy" id="40324"/>
    <lineage>
        <taxon>Bacteria</taxon>
        <taxon>Pseudomonadati</taxon>
        <taxon>Pseudomonadota</taxon>
        <taxon>Gammaproteobacteria</taxon>
        <taxon>Lysobacterales</taxon>
        <taxon>Lysobacteraceae</taxon>
        <taxon>Stenotrophomonas</taxon>
        <taxon>Stenotrophomonas maltophilia group</taxon>
    </lineage>
</organism>
<dbReference type="Proteomes" id="UP000487117">
    <property type="component" value="Unassembled WGS sequence"/>
</dbReference>
<gene>
    <name evidence="1" type="primary">paiB_1</name>
    <name evidence="1" type="ORF">GAK31_01096</name>
</gene>
<dbReference type="GO" id="GO:0006508">
    <property type="term" value="P:proteolysis"/>
    <property type="evidence" value="ECO:0007669"/>
    <property type="project" value="UniProtKB-KW"/>
</dbReference>
<dbReference type="PIRSF" id="PIRSF010372">
    <property type="entry name" value="PaiB"/>
    <property type="match status" value="1"/>
</dbReference>
<dbReference type="AlphaFoldDB" id="A0A7V8FH09"/>
<protein>
    <submittedName>
        <fullName evidence="1">Protease synthase and sporulation protein PAI 2</fullName>
    </submittedName>
</protein>
<proteinExistence type="predicted"/>
<keyword evidence="1" id="KW-0645">Protease</keyword>
<dbReference type="PANTHER" id="PTHR35802:SF1">
    <property type="entry name" value="PROTEASE SYNTHASE AND SPORULATION PROTEIN PAI 2"/>
    <property type="match status" value="1"/>
</dbReference>
<dbReference type="Pfam" id="PF04299">
    <property type="entry name" value="FMN_bind_2"/>
    <property type="match status" value="1"/>
</dbReference>
<evidence type="ECO:0000313" key="1">
    <source>
        <dbReference type="EMBL" id="KAF1015621.1"/>
    </source>
</evidence>
<dbReference type="EMBL" id="WNDS01000002">
    <property type="protein sequence ID" value="KAF1015621.1"/>
    <property type="molecule type" value="Genomic_DNA"/>
</dbReference>
<dbReference type="InterPro" id="IPR007396">
    <property type="entry name" value="TR_PAI2-type"/>
</dbReference>
<accession>A0A7V8FH09</accession>
<dbReference type="SUPFAM" id="SSF50475">
    <property type="entry name" value="FMN-binding split barrel"/>
    <property type="match status" value="1"/>
</dbReference>
<comment type="caution">
    <text evidence="1">The sequence shown here is derived from an EMBL/GenBank/DDBJ whole genome shotgun (WGS) entry which is preliminary data.</text>
</comment>
<name>A0A7V8FH09_STEMA</name>
<reference evidence="2" key="1">
    <citation type="journal article" date="2020" name="MBio">
        <title>Horizontal gene transfer to a defensive symbiont with a reduced genome amongst a multipartite beetle microbiome.</title>
        <authorList>
            <person name="Waterworth S.C."/>
            <person name="Florez L.V."/>
            <person name="Rees E.R."/>
            <person name="Hertweck C."/>
            <person name="Kaltenpoth M."/>
            <person name="Kwan J.C."/>
        </authorList>
    </citation>
    <scope>NUCLEOTIDE SEQUENCE [LARGE SCALE GENOMIC DNA]</scope>
</reference>
<dbReference type="PANTHER" id="PTHR35802">
    <property type="entry name" value="PROTEASE SYNTHASE AND SPORULATION PROTEIN PAI 2"/>
    <property type="match status" value="1"/>
</dbReference>
<keyword evidence="1" id="KW-0378">Hydrolase</keyword>
<sequence>MFTPRAFAATDLLWLDRLLARDPFVTVLTAGADGLPELTRLPVLYQRDGQRITLRGHWARANPQARHASPAKVLVDGPHGYVSASWYPDKEAAARVPTWNYAAAELRGTLQPFDDEDALAALVGELSDHFEASVGQAWQFEPQRDDHRRQLRGIVGFQFQVKQVQLKLKLSQNHPDANQLAVIAALDQLPSPPSIELAQWMRWHRDEVATGS</sequence>